<dbReference type="Pfam" id="PF00801">
    <property type="entry name" value="PKD"/>
    <property type="match status" value="2"/>
</dbReference>
<evidence type="ECO:0000256" key="5">
    <source>
        <dbReference type="ARBA" id="ARBA00023136"/>
    </source>
</evidence>
<dbReference type="PANTHER" id="PTHR46730:SF1">
    <property type="entry name" value="PLAT DOMAIN-CONTAINING PROTEIN"/>
    <property type="match status" value="1"/>
</dbReference>
<feature type="domain" description="PKD" evidence="7">
    <location>
        <begin position="907"/>
        <end position="974"/>
    </location>
</feature>
<evidence type="ECO:0000259" key="7">
    <source>
        <dbReference type="PROSITE" id="PS50093"/>
    </source>
</evidence>
<dbReference type="RefSeq" id="WP_217790749.1">
    <property type="nucleotide sequence ID" value="NZ_JAHSPG010000003.1"/>
</dbReference>
<dbReference type="InterPro" id="IPR022409">
    <property type="entry name" value="PKD/Chitinase_dom"/>
</dbReference>
<dbReference type="GO" id="GO:0005261">
    <property type="term" value="F:monoatomic cation channel activity"/>
    <property type="evidence" value="ECO:0007669"/>
    <property type="project" value="TreeGrafter"/>
</dbReference>
<evidence type="ECO:0000256" key="1">
    <source>
        <dbReference type="ARBA" id="ARBA00004141"/>
    </source>
</evidence>
<dbReference type="EMBL" id="JAHSPG010000003">
    <property type="protein sequence ID" value="MBV4357134.1"/>
    <property type="molecule type" value="Genomic_DNA"/>
</dbReference>
<sequence>MKPQYPGKWYVFLLIFCLLKTSANAQSFTADFTADKYAGCVPLQINFNNTTYGTGTDVTYKWDFDNGNGATKASPSAIFYEERDYLVKLTVTSGGKTSVQTKKITVYKKPTVDFQANMLKGCIPAAFTFTASATSVAGVPNNYTWDFGDGAVTQTSSQVASHTYNVLQKPTVSLTVSNSYGCTNTIKKDELLTILPSIYSNFTSDKKILCKTSDAVQFTNLSSGPGTLSYEWNFGDGNKSTDISPSYVFNKKGIYTVSLTTKNTDGCSITKSLSEYLNVASYSVSLTPPSLVCDNTSGSFSPALSPYTYNYSWVLDGVPIGWNGSSYYYSSLPVGTHEIKVKAMFDNCPDSATQKFEVKPSPKTNGFISELQGFCGAPVDVKFKDTTADATSWRWFFNYYNSSSNPDATIQAPTRNYTSDGYYYVQLTVGNAYGCSKTVSKGVDIYRPSGSISIKSSTGKNPRDNCGPFDVELFTSGVADIVSYNWNFGDGETSTDAVPKHTYSKPGAYVPSLSYTTKNGCTGSMSTSAFTVFTPAKITDFVASNTTLCGPNPATFTATTTGSIQFYNWDFGGRSGSGSATSVSYGAEGVYNVRLIAGNSACRDTLTKDNYITVKPPFPKISGTANTCDGTRGEVTFSQSSVNATSVIWNWGDNTPAVTTPGTQAVAKHTYTQNGQYYVTLTAVNGDCSVSTSTSVTVYLKQSPVLAIDKKIVCAENDQLTFNFSNYPVNNQYYYYDSYYNQYYYFDNPRLIYGDGPYPGYLYNYTKSAAVNNDVKFSATTGGFKQGTNTIAMVVTSRYFGCNDTTNFVPIQVIQASKAGFQVLNEGVCYQTPITFKDTSNANGTKIKEWNWNFGDGATQTVTTAGATVSHQYASPGYFTVTLSLKDDAGCVNSSTTTYRSVKVGGPKPAFYPSSSNVQLNSTVYFYNNSQNPDTRNTVYTWDLGNATSTQYSPSSTYPIAGTYKITLTAIDTITKCGGSVTQEIIVKDFYPALGKSLSNISGRSCPPVLVNFSNNSYNYTKVTWDFGDGITADNINYASHVYEKPGKYYVTLYVYGYNGLTATYKDSIIVSQPSGTLTASPAEVCIGQAIALDGTAQGAVSYKWDMGDGNILSGADVKNTYTYAASGSYKPMLLITDASGCTATAAAPASVKVRENPILTFDPKDPVLCLGKSIQLNASGGQTYSWSPSNGLSKTDIASPSASPVETTTYKVSIKDDLGCSNEGSTTIFVAKPIDIQLKGDTATCTGNTVALSASGATTYKWINSVAALNGSDIPNPEVKVTKTDTYTLVGYDKYNCFTDTAEIKIRAKPLPTVNAGTAETVMVGSSTQLNATGSKDIVQWLWQPSNYLDCVSCPNTKLTPFSDMDYTITVKNNEGCSASDMIAMKVLCGESLVRIPNAFTPNGDGNNDVFIIKGIGMLKHLTIFDRWGVKVYDRSDIIASNRSTCWDGTMNGKPLPTGTYIYYAEMQCPSGASFVQRGSVVLIR</sequence>
<feature type="domain" description="PKD" evidence="7">
    <location>
        <begin position="137"/>
        <end position="181"/>
    </location>
</feature>
<keyword evidence="3" id="KW-0677">Repeat</keyword>
<dbReference type="GO" id="GO:0005886">
    <property type="term" value="C:plasma membrane"/>
    <property type="evidence" value="ECO:0007669"/>
    <property type="project" value="TreeGrafter"/>
</dbReference>
<feature type="domain" description="PKD" evidence="7">
    <location>
        <begin position="216"/>
        <end position="284"/>
    </location>
</feature>
<evidence type="ECO:0000313" key="9">
    <source>
        <dbReference type="Proteomes" id="UP000812270"/>
    </source>
</evidence>
<keyword evidence="5" id="KW-0472">Membrane</keyword>
<comment type="subcellular location">
    <subcellularLocation>
        <location evidence="1">Membrane</location>
        <topology evidence="1">Multi-pass membrane protein</topology>
    </subcellularLocation>
</comment>
<dbReference type="CDD" id="cd00146">
    <property type="entry name" value="PKD"/>
    <property type="match status" value="10"/>
</dbReference>
<reference evidence="8" key="1">
    <citation type="submission" date="2021-06" db="EMBL/GenBank/DDBJ databases">
        <authorList>
            <person name="Huq M.A."/>
        </authorList>
    </citation>
    <scope>NUCLEOTIDE SEQUENCE</scope>
    <source>
        <strain evidence="8">MAH-26</strain>
    </source>
</reference>
<dbReference type="InterPro" id="IPR026341">
    <property type="entry name" value="T9SS_type_B"/>
</dbReference>
<evidence type="ECO:0000256" key="2">
    <source>
        <dbReference type="ARBA" id="ARBA00022692"/>
    </source>
</evidence>
<keyword evidence="9" id="KW-1185">Reference proteome</keyword>
<dbReference type="Pfam" id="PF13585">
    <property type="entry name" value="CHU_C"/>
    <property type="match status" value="1"/>
</dbReference>
<evidence type="ECO:0000256" key="4">
    <source>
        <dbReference type="ARBA" id="ARBA00022989"/>
    </source>
</evidence>
<feature type="chain" id="PRO_5039052975" evidence="6">
    <location>
        <begin position="26"/>
        <end position="1486"/>
    </location>
</feature>
<dbReference type="PANTHER" id="PTHR46730">
    <property type="entry name" value="POLYCYSTIN-1"/>
    <property type="match status" value="1"/>
</dbReference>
<comment type="caution">
    <text evidence="8">The sequence shown here is derived from an EMBL/GenBank/DDBJ whole genome shotgun (WGS) entry which is preliminary data.</text>
</comment>
<dbReference type="GO" id="GO:0006816">
    <property type="term" value="P:calcium ion transport"/>
    <property type="evidence" value="ECO:0007669"/>
    <property type="project" value="TreeGrafter"/>
</dbReference>
<keyword evidence="2" id="KW-0812">Transmembrane</keyword>
<feature type="domain" description="PKD" evidence="7">
    <location>
        <begin position="28"/>
        <end position="106"/>
    </location>
</feature>
<evidence type="ECO:0000256" key="3">
    <source>
        <dbReference type="ARBA" id="ARBA00022737"/>
    </source>
</evidence>
<dbReference type="NCBIfam" id="TIGR04131">
    <property type="entry name" value="Bac_Flav_CTERM"/>
    <property type="match status" value="1"/>
</dbReference>
<dbReference type="PROSITE" id="PS50093">
    <property type="entry name" value="PKD"/>
    <property type="match status" value="11"/>
</dbReference>
<keyword evidence="4" id="KW-1133">Transmembrane helix</keyword>
<keyword evidence="6" id="KW-0732">Signal</keyword>
<protein>
    <submittedName>
        <fullName evidence="8">PKD domain-containing protein</fullName>
    </submittedName>
</protein>
<name>A0A9E2S9H6_9BACT</name>
<dbReference type="Pfam" id="PF18911">
    <property type="entry name" value="PKD_4"/>
    <property type="match status" value="8"/>
</dbReference>
<evidence type="ECO:0000256" key="6">
    <source>
        <dbReference type="SAM" id="SignalP"/>
    </source>
</evidence>
<dbReference type="SMART" id="SM00089">
    <property type="entry name" value="PKD"/>
    <property type="match status" value="12"/>
</dbReference>
<feature type="domain" description="PKD" evidence="7">
    <location>
        <begin position="649"/>
        <end position="698"/>
    </location>
</feature>
<feature type="domain" description="PKD" evidence="7">
    <location>
        <begin position="1024"/>
        <end position="1078"/>
    </location>
</feature>
<dbReference type="InterPro" id="IPR000601">
    <property type="entry name" value="PKD_dom"/>
</dbReference>
<feature type="domain" description="PKD" evidence="7">
    <location>
        <begin position="470"/>
        <end position="528"/>
    </location>
</feature>
<dbReference type="Proteomes" id="UP000812270">
    <property type="component" value="Unassembled WGS sequence"/>
</dbReference>
<feature type="domain" description="PKD" evidence="7">
    <location>
        <begin position="537"/>
        <end position="614"/>
    </location>
</feature>
<feature type="signal peptide" evidence="6">
    <location>
        <begin position="1"/>
        <end position="25"/>
    </location>
</feature>
<feature type="domain" description="PKD" evidence="7">
    <location>
        <begin position="1101"/>
        <end position="1159"/>
    </location>
</feature>
<accession>A0A9E2S9H6</accession>
<feature type="domain" description="PKD" evidence="7">
    <location>
        <begin position="387"/>
        <end position="452"/>
    </location>
</feature>
<evidence type="ECO:0000313" key="8">
    <source>
        <dbReference type="EMBL" id="MBV4357134.1"/>
    </source>
</evidence>
<proteinExistence type="predicted"/>
<gene>
    <name evidence="8" type="ORF">KTO63_08260</name>
</gene>
<organism evidence="8 9">
    <name type="scientific">Pinibacter aurantiacus</name>
    <dbReference type="NCBI Taxonomy" id="2851599"/>
    <lineage>
        <taxon>Bacteria</taxon>
        <taxon>Pseudomonadati</taxon>
        <taxon>Bacteroidota</taxon>
        <taxon>Chitinophagia</taxon>
        <taxon>Chitinophagales</taxon>
        <taxon>Chitinophagaceae</taxon>
        <taxon>Pinibacter</taxon>
    </lineage>
</organism>
<feature type="domain" description="PKD" evidence="7">
    <location>
        <begin position="834"/>
        <end position="898"/>
    </location>
</feature>